<name>A0A9X1NE35_9ACTN</name>
<comment type="caution">
    <text evidence="2">The sequence shown here is derived from an EMBL/GenBank/DDBJ whole genome shotgun (WGS) entry which is preliminary data.</text>
</comment>
<accession>A0A9X1NE35</accession>
<dbReference type="InterPro" id="IPR005302">
    <property type="entry name" value="MoCF_Sase_C"/>
</dbReference>
<proteinExistence type="predicted"/>
<reference evidence="2" key="1">
    <citation type="submission" date="2021-11" db="EMBL/GenBank/DDBJ databases">
        <title>Streptomyces corallinus and Kineosporia corallina sp. nov., two new coral-derived marine actinobacteria.</title>
        <authorList>
            <person name="Buangrab K."/>
            <person name="Sutthacheep M."/>
            <person name="Yeemin T."/>
            <person name="Harunari E."/>
            <person name="Igarashi Y."/>
            <person name="Sripreechasak P."/>
            <person name="Kanchanasin P."/>
            <person name="Tanasupawat S."/>
            <person name="Phongsopitanun W."/>
        </authorList>
    </citation>
    <scope>NUCLEOTIDE SEQUENCE</scope>
    <source>
        <strain evidence="2">JCM 31032</strain>
    </source>
</reference>
<dbReference type="RefSeq" id="WP_231441983.1">
    <property type="nucleotide sequence ID" value="NZ_JAJOMB010000006.1"/>
</dbReference>
<organism evidence="2 3">
    <name type="scientific">Kineosporia babensis</name>
    <dbReference type="NCBI Taxonomy" id="499548"/>
    <lineage>
        <taxon>Bacteria</taxon>
        <taxon>Bacillati</taxon>
        <taxon>Actinomycetota</taxon>
        <taxon>Actinomycetes</taxon>
        <taxon>Kineosporiales</taxon>
        <taxon>Kineosporiaceae</taxon>
        <taxon>Kineosporia</taxon>
    </lineage>
</organism>
<dbReference type="PROSITE" id="PS51340">
    <property type="entry name" value="MOSC"/>
    <property type="match status" value="1"/>
</dbReference>
<gene>
    <name evidence="2" type="ORF">LR394_14435</name>
</gene>
<evidence type="ECO:0000259" key="1">
    <source>
        <dbReference type="PROSITE" id="PS51340"/>
    </source>
</evidence>
<dbReference type="AlphaFoldDB" id="A0A9X1NE35"/>
<dbReference type="Proteomes" id="UP001138997">
    <property type="component" value="Unassembled WGS sequence"/>
</dbReference>
<evidence type="ECO:0000313" key="3">
    <source>
        <dbReference type="Proteomes" id="UP001138997"/>
    </source>
</evidence>
<protein>
    <submittedName>
        <fullName evidence="2">MOSC domain-containing protein</fullName>
    </submittedName>
</protein>
<dbReference type="GO" id="GO:0030151">
    <property type="term" value="F:molybdenum ion binding"/>
    <property type="evidence" value="ECO:0007669"/>
    <property type="project" value="InterPro"/>
</dbReference>
<sequence length="259" mass="28978">MKREVVDLYTYPVKGLNGQLIEAAEVGPERGFPADRWFALATREGGYTTIKDRPLPSWDFHSLTNAPRLAGVRVELAGGRLVFRVAGRIVLDACPDDPDDVREIENLFARVLDLDEDQRPFLARSEPGRFNYNYTASVSPELTWACHLINLASVRDLEQKTGAQIDPLRFRANLYVDLGTPWLERDLIGRELQIGDVRARIQSGTARCAATEVNLTNARRDVPVPRLLKRQLGDVDMGVYCTFLTDGTVKRGAPIEVLS</sequence>
<feature type="domain" description="MOSC" evidence="1">
    <location>
        <begin position="119"/>
        <end position="258"/>
    </location>
</feature>
<dbReference type="EMBL" id="JAJOMB010000006">
    <property type="protein sequence ID" value="MCD5312105.1"/>
    <property type="molecule type" value="Genomic_DNA"/>
</dbReference>
<dbReference type="GO" id="GO:0003824">
    <property type="term" value="F:catalytic activity"/>
    <property type="evidence" value="ECO:0007669"/>
    <property type="project" value="InterPro"/>
</dbReference>
<dbReference type="Gene3D" id="2.40.33.20">
    <property type="entry name" value="PK beta-barrel domain-like"/>
    <property type="match status" value="1"/>
</dbReference>
<dbReference type="InterPro" id="IPR005303">
    <property type="entry name" value="MOCOS_middle"/>
</dbReference>
<dbReference type="InterPro" id="IPR011037">
    <property type="entry name" value="Pyrv_Knase-like_insert_dom_sf"/>
</dbReference>
<keyword evidence="3" id="KW-1185">Reference proteome</keyword>
<dbReference type="Pfam" id="PF03473">
    <property type="entry name" value="MOSC"/>
    <property type="match status" value="1"/>
</dbReference>
<evidence type="ECO:0000313" key="2">
    <source>
        <dbReference type="EMBL" id="MCD5312105.1"/>
    </source>
</evidence>
<dbReference type="SUPFAM" id="SSF50800">
    <property type="entry name" value="PK beta-barrel domain-like"/>
    <property type="match status" value="1"/>
</dbReference>
<dbReference type="Pfam" id="PF03476">
    <property type="entry name" value="MOSC_N"/>
    <property type="match status" value="1"/>
</dbReference>
<dbReference type="GO" id="GO:0030170">
    <property type="term" value="F:pyridoxal phosphate binding"/>
    <property type="evidence" value="ECO:0007669"/>
    <property type="project" value="InterPro"/>
</dbReference>